<organism evidence="1 2">
    <name type="scientific">Candidatus Avisuccinivibrio stercorigallinarum</name>
    <dbReference type="NCBI Taxonomy" id="2840704"/>
    <lineage>
        <taxon>Bacteria</taxon>
        <taxon>Pseudomonadati</taxon>
        <taxon>Pseudomonadota</taxon>
        <taxon>Gammaproteobacteria</taxon>
        <taxon>Aeromonadales</taxon>
        <taxon>Succinivibrionaceae</taxon>
        <taxon>Succinivibrionaceae incertae sedis</taxon>
        <taxon>Candidatus Avisuccinivibrio</taxon>
    </lineage>
</organism>
<protein>
    <submittedName>
        <fullName evidence="1">Uncharacterized protein</fullName>
    </submittedName>
</protein>
<reference evidence="1" key="1">
    <citation type="submission" date="2020-10" db="EMBL/GenBank/DDBJ databases">
        <authorList>
            <person name="Gilroy R."/>
        </authorList>
    </citation>
    <scope>NUCLEOTIDE SEQUENCE</scope>
    <source>
        <strain evidence="1">17213</strain>
    </source>
</reference>
<feature type="non-terminal residue" evidence="1">
    <location>
        <position position="1"/>
    </location>
</feature>
<proteinExistence type="predicted"/>
<sequence>HNTHGYKRSPDRCHLICRIPIYDLSGSVHMYYLLFTAGDVLSFDGLKRRHVPHILIGFLMRRSISLFVGPNNTAMIPLPLCRELIDLNKGYPVGRLIIHLRADEEYNDDNLAVMTTLRRLFVRFACDLEFFLRPEWRRRVHSFDYVIIRHGPHFVEDARFFGELKRENPRLRGIVQDIRSRQIIKSVALSATDYALSVFYKRHEFFNYKNLLIKYSHVFALISEVFRGMPNFATTVSEIVRRRSYLQKDVMGMLRLYDPNFSDKVWKPGTYAKRYEPALLREALAAAALHGLMLIGTQLSPREGPETLESVLEPMKLSLIRGRFFEEMTRELGFNKEVLSLAFVEGLYSIERTWASWQNPLIAQRLLSFRFHHGYEKIFAQLLEAIRALERAELNRFNKALTELGIPPGVALDDYEKALLWSNEAAHELNKINLLDFQMVLPDRPAEE</sequence>
<evidence type="ECO:0000313" key="1">
    <source>
        <dbReference type="EMBL" id="MBO8415464.1"/>
    </source>
</evidence>
<evidence type="ECO:0000313" key="2">
    <source>
        <dbReference type="Proteomes" id="UP000823631"/>
    </source>
</evidence>
<gene>
    <name evidence="1" type="ORF">IAB19_03665</name>
</gene>
<reference evidence="1" key="2">
    <citation type="journal article" date="2021" name="PeerJ">
        <title>Extensive microbial diversity within the chicken gut microbiome revealed by metagenomics and culture.</title>
        <authorList>
            <person name="Gilroy R."/>
            <person name="Ravi A."/>
            <person name="Getino M."/>
            <person name="Pursley I."/>
            <person name="Horton D.L."/>
            <person name="Alikhan N.F."/>
            <person name="Baker D."/>
            <person name="Gharbi K."/>
            <person name="Hall N."/>
            <person name="Watson M."/>
            <person name="Adriaenssens E.M."/>
            <person name="Foster-Nyarko E."/>
            <person name="Jarju S."/>
            <person name="Secka A."/>
            <person name="Antonio M."/>
            <person name="Oren A."/>
            <person name="Chaudhuri R.R."/>
            <person name="La Ragione R."/>
            <person name="Hildebrand F."/>
            <person name="Pallen M.J."/>
        </authorList>
    </citation>
    <scope>NUCLEOTIDE SEQUENCE</scope>
    <source>
        <strain evidence="1">17213</strain>
    </source>
</reference>
<name>A0A9D9GT46_9GAMM</name>
<dbReference type="Proteomes" id="UP000823631">
    <property type="component" value="Unassembled WGS sequence"/>
</dbReference>
<dbReference type="EMBL" id="JADINH010000076">
    <property type="protein sequence ID" value="MBO8415464.1"/>
    <property type="molecule type" value="Genomic_DNA"/>
</dbReference>
<accession>A0A9D9GT46</accession>
<comment type="caution">
    <text evidence="1">The sequence shown here is derived from an EMBL/GenBank/DDBJ whole genome shotgun (WGS) entry which is preliminary data.</text>
</comment>
<dbReference type="AlphaFoldDB" id="A0A9D9GT46"/>